<dbReference type="OrthoDB" id="9815354at2"/>
<name>A0A1I0K1X1_9BACT</name>
<dbReference type="RefSeq" id="WP_139178302.1">
    <property type="nucleotide sequence ID" value="NZ_FOHT01000083.1"/>
</dbReference>
<reference evidence="2 3" key="1">
    <citation type="submission" date="2016-10" db="EMBL/GenBank/DDBJ databases">
        <authorList>
            <person name="de Groot N.N."/>
        </authorList>
    </citation>
    <scope>NUCLEOTIDE SEQUENCE [LARGE SCALE GENOMIC DNA]</scope>
    <source>
        <strain evidence="2 3">DSM 25947</strain>
    </source>
</reference>
<accession>A0A1I0K1X1</accession>
<dbReference type="InterPro" id="IPR003346">
    <property type="entry name" value="Transposase_20"/>
</dbReference>
<dbReference type="InterPro" id="IPR047650">
    <property type="entry name" value="Transpos_IS110"/>
</dbReference>
<organism evidence="2 3">
    <name type="scientific">Draconibacterium orientale</name>
    <dbReference type="NCBI Taxonomy" id="1168034"/>
    <lineage>
        <taxon>Bacteria</taxon>
        <taxon>Pseudomonadati</taxon>
        <taxon>Bacteroidota</taxon>
        <taxon>Bacteroidia</taxon>
        <taxon>Marinilabiliales</taxon>
        <taxon>Prolixibacteraceae</taxon>
        <taxon>Draconibacterium</taxon>
    </lineage>
</organism>
<dbReference type="GO" id="GO:0004803">
    <property type="term" value="F:transposase activity"/>
    <property type="evidence" value="ECO:0007669"/>
    <property type="project" value="InterPro"/>
</dbReference>
<dbReference type="GO" id="GO:0003677">
    <property type="term" value="F:DNA binding"/>
    <property type="evidence" value="ECO:0007669"/>
    <property type="project" value="InterPro"/>
</dbReference>
<feature type="domain" description="Transposase IS116/IS110/IS902 C-terminal" evidence="1">
    <location>
        <begin position="12"/>
        <end position="80"/>
    </location>
</feature>
<sequence>MNIFNGNDATLISGITDYTWMQLLAETGPDLTRWPSEKHFTSWLGLSPGQHSSGKMRRNVKKKGKPKAGQIFRVIAQGLINSKDIAIGSFGRRLRGRKGPRIAIKAMARKLAVLYWRVMVKGLDYAEQGVQLYEEQIMINKMRTVNKLAKELNMEVVNC</sequence>
<evidence type="ECO:0000313" key="2">
    <source>
        <dbReference type="EMBL" id="SEU17362.1"/>
    </source>
</evidence>
<dbReference type="GO" id="GO:0006313">
    <property type="term" value="P:DNA transposition"/>
    <property type="evidence" value="ECO:0007669"/>
    <property type="project" value="InterPro"/>
</dbReference>
<dbReference type="AlphaFoldDB" id="A0A1I0K1X1"/>
<dbReference type="PANTHER" id="PTHR33055">
    <property type="entry name" value="TRANSPOSASE FOR INSERTION SEQUENCE ELEMENT IS1111A"/>
    <property type="match status" value="1"/>
</dbReference>
<proteinExistence type="predicted"/>
<dbReference type="Pfam" id="PF02371">
    <property type="entry name" value="Transposase_20"/>
    <property type="match status" value="1"/>
</dbReference>
<evidence type="ECO:0000313" key="3">
    <source>
        <dbReference type="Proteomes" id="UP000181981"/>
    </source>
</evidence>
<dbReference type="EMBL" id="FOHT01000083">
    <property type="protein sequence ID" value="SEU17362.1"/>
    <property type="molecule type" value="Genomic_DNA"/>
</dbReference>
<gene>
    <name evidence="2" type="ORF">SAMN05444285_1831</name>
</gene>
<feature type="non-terminal residue" evidence="2">
    <location>
        <position position="159"/>
    </location>
</feature>
<protein>
    <submittedName>
        <fullName evidence="2">Transposase IS116/IS110/IS902 family protein</fullName>
    </submittedName>
</protein>
<dbReference type="Proteomes" id="UP000181981">
    <property type="component" value="Unassembled WGS sequence"/>
</dbReference>
<evidence type="ECO:0000259" key="1">
    <source>
        <dbReference type="Pfam" id="PF02371"/>
    </source>
</evidence>
<dbReference type="PANTHER" id="PTHR33055:SF13">
    <property type="entry name" value="TRANSPOSASE"/>
    <property type="match status" value="1"/>
</dbReference>